<feature type="region of interest" description="Disordered" evidence="5">
    <location>
        <begin position="515"/>
        <end position="723"/>
    </location>
</feature>
<evidence type="ECO:0000256" key="6">
    <source>
        <dbReference type="SAM" id="Phobius"/>
    </source>
</evidence>
<evidence type="ECO:0000256" key="5">
    <source>
        <dbReference type="SAM" id="MobiDB-lite"/>
    </source>
</evidence>
<dbReference type="Gene3D" id="1.10.3730.20">
    <property type="match status" value="1"/>
</dbReference>
<feature type="transmembrane region" description="Helical" evidence="6">
    <location>
        <begin position="153"/>
        <end position="173"/>
    </location>
</feature>
<evidence type="ECO:0000313" key="8">
    <source>
        <dbReference type="Proteomes" id="UP000756132"/>
    </source>
</evidence>
<feature type="compositionally biased region" description="Gly residues" evidence="5">
    <location>
        <begin position="713"/>
        <end position="723"/>
    </location>
</feature>
<reference evidence="7" key="2">
    <citation type="journal article" date="2022" name="Microb. Genom.">
        <title>A chromosome-scale genome assembly of the tomato pathogen Cladosporium fulvum reveals a compartmentalized genome architecture and the presence of a dispensable chromosome.</title>
        <authorList>
            <person name="Zaccaron A.Z."/>
            <person name="Chen L.H."/>
            <person name="Samaras A."/>
            <person name="Stergiopoulos I."/>
        </authorList>
    </citation>
    <scope>NUCLEOTIDE SEQUENCE</scope>
    <source>
        <strain evidence="7">Race5_Kim</strain>
    </source>
</reference>
<feature type="transmembrane region" description="Helical" evidence="6">
    <location>
        <begin position="194"/>
        <end position="212"/>
    </location>
</feature>
<dbReference type="SUPFAM" id="SSF103481">
    <property type="entry name" value="Multidrug resistance efflux transporter EmrE"/>
    <property type="match status" value="1"/>
</dbReference>
<feature type="region of interest" description="Disordered" evidence="5">
    <location>
        <begin position="26"/>
        <end position="48"/>
    </location>
</feature>
<feature type="compositionally biased region" description="Low complexity" evidence="5">
    <location>
        <begin position="26"/>
        <end position="47"/>
    </location>
</feature>
<dbReference type="OrthoDB" id="6428174at2759"/>
<dbReference type="OMA" id="KNAWWWL"/>
<dbReference type="PANTHER" id="PTHR12570:SF92">
    <property type="entry name" value="SPICHTHYIN, ISOFORM B"/>
    <property type="match status" value="1"/>
</dbReference>
<dbReference type="AlphaFoldDB" id="A0A9Q8PH28"/>
<keyword evidence="4 6" id="KW-0472">Membrane</keyword>
<dbReference type="Pfam" id="PF05653">
    <property type="entry name" value="Mg_trans_NIPA"/>
    <property type="match status" value="1"/>
</dbReference>
<sequence>MDAAGHALYHAAQLYARATDTATGTASETASTTSSTPSSASTSKAAAGRPPTYKMVGIILAVCSGLFIGVSFVIKKIGLLQANVEYNQEAGEGYGYLKNVWWWSGMTLMIIGEICNFVAYAFTDAILVTPLGALAVVTTAILSWVFLKERLSFVGWVACFLCIVGSVIITLNAPEQSAVSDIQAMQHYVIAPGFLSYAGVIILGSALVAWWVAPRYGKKSMMVYLSICSMVGGLSVVATQGLGSAIIAAINGKPQFNQWFLYVLFVFVIGTLLTEIIYLNKALNIFNAALVTPTYYVFFTSSTIIASAVLFQGFHGTTTQIIDVVMGFLTICSGVVLLQLAKSAKDVPDTKVLTGEMDQIRTVAEQEEHEYEPRADTMRGAAGLIRAISTSRGKKEAEEAKRIHEERMEPIGENEIVEWDGLRRRKTVSTQHSGSIHRPRTAHPPLGMSSFPDEDNISEPDSEVHPGFFGRIGRSMRSRPSTRRQRGHSPVPMDSVTADKLDEEQSEQHVYHLPPGLQKAHDTDHDNTAYKSPLPPGSSGSHIQWAGQTPDRERADSQTSSRVPPRVPAHSRGGSGGTARRQFSFQNVMPWRNKSGAGNDDDHRPISRGALSFVSRSSSQNYPTGNTTTEEERLGLVHGDSSKKLPKFDEEDERAAEDRRSSDEWQAASGSAGSSPQQIDTSGDLGPRRTRDTFSDDDLYTRPLRDPRDESPSGGGRGGRAFV</sequence>
<dbReference type="EMBL" id="CP090171">
    <property type="protein sequence ID" value="UJO22295.1"/>
    <property type="molecule type" value="Genomic_DNA"/>
</dbReference>
<reference evidence="7" key="1">
    <citation type="submission" date="2021-12" db="EMBL/GenBank/DDBJ databases">
        <authorList>
            <person name="Zaccaron A."/>
            <person name="Stergiopoulos I."/>
        </authorList>
    </citation>
    <scope>NUCLEOTIDE SEQUENCE</scope>
    <source>
        <strain evidence="7">Race5_Kim</strain>
    </source>
</reference>
<evidence type="ECO:0000256" key="3">
    <source>
        <dbReference type="ARBA" id="ARBA00022989"/>
    </source>
</evidence>
<keyword evidence="8" id="KW-1185">Reference proteome</keyword>
<evidence type="ECO:0000313" key="7">
    <source>
        <dbReference type="EMBL" id="UJO22295.1"/>
    </source>
</evidence>
<keyword evidence="2 6" id="KW-0812">Transmembrane</keyword>
<feature type="transmembrane region" description="Helical" evidence="6">
    <location>
        <begin position="321"/>
        <end position="341"/>
    </location>
</feature>
<evidence type="ECO:0000256" key="4">
    <source>
        <dbReference type="ARBA" id="ARBA00023136"/>
    </source>
</evidence>
<feature type="compositionally biased region" description="Basic and acidic residues" evidence="5">
    <location>
        <begin position="686"/>
        <end position="711"/>
    </location>
</feature>
<comment type="subcellular location">
    <subcellularLocation>
        <location evidence="1">Membrane</location>
        <topology evidence="1">Multi-pass membrane protein</topology>
    </subcellularLocation>
</comment>
<feature type="region of interest" description="Disordered" evidence="5">
    <location>
        <begin position="429"/>
        <end position="495"/>
    </location>
</feature>
<feature type="compositionally biased region" description="Polar residues" evidence="5">
    <location>
        <begin position="614"/>
        <end position="628"/>
    </location>
</feature>
<gene>
    <name evidence="7" type="ORF">CLAFUR5_08811</name>
</gene>
<feature type="compositionally biased region" description="Basic residues" evidence="5">
    <location>
        <begin position="474"/>
        <end position="487"/>
    </location>
</feature>
<feature type="transmembrane region" description="Helical" evidence="6">
    <location>
        <begin position="53"/>
        <end position="74"/>
    </location>
</feature>
<feature type="transmembrane region" description="Helical" evidence="6">
    <location>
        <begin position="259"/>
        <end position="279"/>
    </location>
</feature>
<keyword evidence="3 6" id="KW-1133">Transmembrane helix</keyword>
<protein>
    <submittedName>
        <fullName evidence="7">Magnesium transporter NIPA2</fullName>
    </submittedName>
</protein>
<dbReference type="PANTHER" id="PTHR12570">
    <property type="match status" value="1"/>
</dbReference>
<dbReference type="GO" id="GO:0016020">
    <property type="term" value="C:membrane"/>
    <property type="evidence" value="ECO:0007669"/>
    <property type="project" value="UniProtKB-SubCell"/>
</dbReference>
<evidence type="ECO:0000256" key="2">
    <source>
        <dbReference type="ARBA" id="ARBA00022692"/>
    </source>
</evidence>
<feature type="compositionally biased region" description="Basic and acidic residues" evidence="5">
    <location>
        <begin position="630"/>
        <end position="648"/>
    </location>
</feature>
<accession>A0A9Q8PH28</accession>
<dbReference type="GO" id="GO:0015095">
    <property type="term" value="F:magnesium ion transmembrane transporter activity"/>
    <property type="evidence" value="ECO:0007669"/>
    <property type="project" value="InterPro"/>
</dbReference>
<feature type="transmembrane region" description="Helical" evidence="6">
    <location>
        <begin position="224"/>
        <end position="247"/>
    </location>
</feature>
<dbReference type="Proteomes" id="UP000756132">
    <property type="component" value="Chromosome 9"/>
</dbReference>
<dbReference type="RefSeq" id="XP_047766661.1">
    <property type="nucleotide sequence ID" value="XM_047907959.1"/>
</dbReference>
<feature type="transmembrane region" description="Helical" evidence="6">
    <location>
        <begin position="294"/>
        <end position="314"/>
    </location>
</feature>
<feature type="compositionally biased region" description="Acidic residues" evidence="5">
    <location>
        <begin position="452"/>
        <end position="461"/>
    </location>
</feature>
<dbReference type="InterPro" id="IPR037185">
    <property type="entry name" value="EmrE-like"/>
</dbReference>
<dbReference type="KEGG" id="ffu:CLAFUR5_08811"/>
<feature type="transmembrane region" description="Helical" evidence="6">
    <location>
        <begin position="126"/>
        <end position="147"/>
    </location>
</feature>
<evidence type="ECO:0000256" key="1">
    <source>
        <dbReference type="ARBA" id="ARBA00004141"/>
    </source>
</evidence>
<dbReference type="InterPro" id="IPR008521">
    <property type="entry name" value="Mg_trans_NIPA"/>
</dbReference>
<organism evidence="7 8">
    <name type="scientific">Passalora fulva</name>
    <name type="common">Tomato leaf mold</name>
    <name type="synonym">Cladosporium fulvum</name>
    <dbReference type="NCBI Taxonomy" id="5499"/>
    <lineage>
        <taxon>Eukaryota</taxon>
        <taxon>Fungi</taxon>
        <taxon>Dikarya</taxon>
        <taxon>Ascomycota</taxon>
        <taxon>Pezizomycotina</taxon>
        <taxon>Dothideomycetes</taxon>
        <taxon>Dothideomycetidae</taxon>
        <taxon>Mycosphaerellales</taxon>
        <taxon>Mycosphaerellaceae</taxon>
        <taxon>Fulvia</taxon>
    </lineage>
</organism>
<feature type="compositionally biased region" description="Basic and acidic residues" evidence="5">
    <location>
        <begin position="519"/>
        <end position="528"/>
    </location>
</feature>
<feature type="transmembrane region" description="Helical" evidence="6">
    <location>
        <begin position="100"/>
        <end position="119"/>
    </location>
</feature>
<dbReference type="GeneID" id="71988689"/>
<name>A0A9Q8PH28_PASFU</name>
<proteinExistence type="predicted"/>